<dbReference type="EMBL" id="SMYO01000006">
    <property type="protein sequence ID" value="TDK60776.1"/>
    <property type="molecule type" value="Genomic_DNA"/>
</dbReference>
<dbReference type="RefSeq" id="WP_133334957.1">
    <property type="nucleotide sequence ID" value="NZ_JAVGVR010000001.1"/>
</dbReference>
<evidence type="ECO:0000313" key="4">
    <source>
        <dbReference type="Proteomes" id="UP001178888"/>
    </source>
</evidence>
<organism evidence="2 3">
    <name type="scientific">Bacillus salipaludis</name>
    <dbReference type="NCBI Taxonomy" id="2547811"/>
    <lineage>
        <taxon>Bacteria</taxon>
        <taxon>Bacillati</taxon>
        <taxon>Bacillota</taxon>
        <taxon>Bacilli</taxon>
        <taxon>Bacillales</taxon>
        <taxon>Bacillaceae</taxon>
        <taxon>Bacillus</taxon>
    </lineage>
</organism>
<dbReference type="EMBL" id="JAVGVR010000001">
    <property type="protein sequence ID" value="MDQ6598680.1"/>
    <property type="molecule type" value="Genomic_DNA"/>
</dbReference>
<dbReference type="Proteomes" id="UP001178888">
    <property type="component" value="Unassembled WGS sequence"/>
</dbReference>
<reference evidence="1" key="2">
    <citation type="submission" date="2023-08" db="EMBL/GenBank/DDBJ databases">
        <title>Nitrogen cycling bacteria in agricultural field soils.</title>
        <authorList>
            <person name="Jang J."/>
        </authorList>
    </citation>
    <scope>NUCLEOTIDE SEQUENCE</scope>
    <source>
        <strain evidence="1">PS3-36</strain>
    </source>
</reference>
<dbReference type="AlphaFoldDB" id="A0A4R5VQW4"/>
<keyword evidence="4" id="KW-1185">Reference proteome</keyword>
<comment type="caution">
    <text evidence="2">The sequence shown here is derived from an EMBL/GenBank/DDBJ whole genome shotgun (WGS) entry which is preliminary data.</text>
</comment>
<dbReference type="Proteomes" id="UP000295132">
    <property type="component" value="Unassembled WGS sequence"/>
</dbReference>
<reference evidence="2 3" key="1">
    <citation type="submission" date="2019-03" db="EMBL/GenBank/DDBJ databases">
        <title>Bacillus niacini sp. nov. a Nicotinate-Metabolizing Mesophile Isolated from Soil.</title>
        <authorList>
            <person name="Zhang G."/>
        </authorList>
    </citation>
    <scope>NUCLEOTIDE SEQUENCE [LARGE SCALE GENOMIC DNA]</scope>
    <source>
        <strain evidence="2 3">WN066</strain>
    </source>
</reference>
<name>A0A4R5VQW4_9BACI</name>
<evidence type="ECO:0000313" key="2">
    <source>
        <dbReference type="EMBL" id="TDK60776.1"/>
    </source>
</evidence>
<evidence type="ECO:0000313" key="3">
    <source>
        <dbReference type="Proteomes" id="UP000295132"/>
    </source>
</evidence>
<gene>
    <name evidence="2" type="ORF">E2K98_13695</name>
    <name evidence="1" type="ORF">RCG21_20330</name>
</gene>
<sequence>MIEMKETIEKVIEFAQSGTNTKSFRPDYPVSEEFRERMMDTFSDFMDFTLDAYFHEVVPFLEEYVDELKTREEKKDILLHNLFWWRILYDANYNYSESCIAEYLAEKDRGLDKGPVIESWLRESWKAIPKFYYVGYKYNDRFFVVVDILTEKTIDVLVCDPLAIPPENGEIVMGTLIPLGAGLHAPIVDFYHFDYEARIDIARHVHYYYDRFSKSSTPHETFLHVLSAMLQIERLIFIETHEKKPPK</sequence>
<evidence type="ECO:0000313" key="1">
    <source>
        <dbReference type="EMBL" id="MDQ6598680.1"/>
    </source>
</evidence>
<protein>
    <submittedName>
        <fullName evidence="2">Uncharacterized protein</fullName>
    </submittedName>
</protein>
<proteinExistence type="predicted"/>
<accession>A0A4R5VQW4</accession>